<accession>A0A4Y9Z0F6</accession>
<evidence type="ECO:0008006" key="3">
    <source>
        <dbReference type="Google" id="ProtNLM"/>
    </source>
</evidence>
<comment type="caution">
    <text evidence="1">The sequence shown here is derived from an EMBL/GenBank/DDBJ whole genome shotgun (WGS) entry which is preliminary data.</text>
</comment>
<proteinExistence type="predicted"/>
<gene>
    <name evidence="1" type="ORF">EVJ58_g1075</name>
</gene>
<dbReference type="InterPro" id="IPR032675">
    <property type="entry name" value="LRR_dom_sf"/>
</dbReference>
<reference evidence="1 2" key="1">
    <citation type="submission" date="2019-01" db="EMBL/GenBank/DDBJ databases">
        <title>Genome sequencing of the rare red list fungi Fomitopsis rosea.</title>
        <authorList>
            <person name="Buettner E."/>
            <person name="Kellner H."/>
        </authorList>
    </citation>
    <scope>NUCLEOTIDE SEQUENCE [LARGE SCALE GENOMIC DNA]</scope>
    <source>
        <strain evidence="1 2">DSM 105464</strain>
    </source>
</reference>
<sequence length="534" mass="59648">MSTSDIASVESASENCLAQRNDIMALYESSPVYRVLFNEDLFENVVRLLLGLGKGRNHGSVASLACASREFMHTALRVLWERMWSLVPLLKTVPGLVWKSSPINSGDGVQWHVVVPQDDPTMLALDTAAFRRYSAYIKCFAWLTNDEITPGTFKFFGLALSSVRPWFPSIRSLVWFERRMVVTLPPVWVFGVPSLEGFFITASRYEKWTLINILKGLPERCPDLQHLSIQNPVHPEDTRLEESSDFAAAFTGFLHKCIEISSGAPNLRTLLLCVPIQWEDIMTLAQMPRLEELAIHVSKEEPKDFEALPVFAFQGLLILKLCLETLGGHGVVVRLLDGIGSLRLKDIDVSIAHVAPRERMVHQLFETLSRSAYRQAVERLAYKAAAHQTDDSSQVLSVSMCTLQPLLQLSNLASLSVTVPNLYLEMDDFCTLSKAWPHLTAIDLQQTAGITYIFPVDWLAPFALYSLKLKTITGIDVMEAIPGESLAAFTDAPNPATPVEAVACGVYEDKQSVRDYLGVDFFFLATCHVDHSQR</sequence>
<dbReference type="AlphaFoldDB" id="A0A4Y9Z0F6"/>
<dbReference type="Gene3D" id="3.80.10.10">
    <property type="entry name" value="Ribonuclease Inhibitor"/>
    <property type="match status" value="1"/>
</dbReference>
<evidence type="ECO:0000313" key="2">
    <source>
        <dbReference type="Proteomes" id="UP000298390"/>
    </source>
</evidence>
<dbReference type="EMBL" id="SEKV01000033">
    <property type="protein sequence ID" value="TFY68306.1"/>
    <property type="molecule type" value="Genomic_DNA"/>
</dbReference>
<name>A0A4Y9Z0F6_9APHY</name>
<protein>
    <recommendedName>
        <fullName evidence="3">F-box domain-containing protein</fullName>
    </recommendedName>
</protein>
<evidence type="ECO:0000313" key="1">
    <source>
        <dbReference type="EMBL" id="TFY68306.1"/>
    </source>
</evidence>
<organism evidence="1 2">
    <name type="scientific">Rhodofomes roseus</name>
    <dbReference type="NCBI Taxonomy" id="34475"/>
    <lineage>
        <taxon>Eukaryota</taxon>
        <taxon>Fungi</taxon>
        <taxon>Dikarya</taxon>
        <taxon>Basidiomycota</taxon>
        <taxon>Agaricomycotina</taxon>
        <taxon>Agaricomycetes</taxon>
        <taxon>Polyporales</taxon>
        <taxon>Rhodofomes</taxon>
    </lineage>
</organism>
<dbReference type="SUPFAM" id="SSF52047">
    <property type="entry name" value="RNI-like"/>
    <property type="match status" value="1"/>
</dbReference>
<dbReference type="Proteomes" id="UP000298390">
    <property type="component" value="Unassembled WGS sequence"/>
</dbReference>